<dbReference type="SUPFAM" id="SSF101790">
    <property type="entry name" value="Aminomethyltransferase beta-barrel domain"/>
    <property type="match status" value="1"/>
</dbReference>
<organism evidence="2">
    <name type="scientific">marine metagenome</name>
    <dbReference type="NCBI Taxonomy" id="408172"/>
    <lineage>
        <taxon>unclassified sequences</taxon>
        <taxon>metagenomes</taxon>
        <taxon>ecological metagenomes</taxon>
    </lineage>
</organism>
<evidence type="ECO:0000259" key="1">
    <source>
        <dbReference type="Pfam" id="PF08669"/>
    </source>
</evidence>
<feature type="domain" description="Aminomethyltransferase C-terminal" evidence="1">
    <location>
        <begin position="15"/>
        <end position="92"/>
    </location>
</feature>
<evidence type="ECO:0000313" key="2">
    <source>
        <dbReference type="EMBL" id="SVD19321.1"/>
    </source>
</evidence>
<dbReference type="AlphaFoldDB" id="A0A382TD57"/>
<name>A0A382TD57_9ZZZZ</name>
<dbReference type="Gene3D" id="2.40.30.110">
    <property type="entry name" value="Aminomethyltransferase beta-barrel domains"/>
    <property type="match status" value="1"/>
</dbReference>
<dbReference type="InterPro" id="IPR029043">
    <property type="entry name" value="GcvT/YgfZ_C"/>
</dbReference>
<dbReference type="InterPro" id="IPR028896">
    <property type="entry name" value="GcvT/YgfZ/DmdA"/>
</dbReference>
<dbReference type="GO" id="GO:0005829">
    <property type="term" value="C:cytosol"/>
    <property type="evidence" value="ECO:0007669"/>
    <property type="project" value="TreeGrafter"/>
</dbReference>
<accession>A0A382TD57</accession>
<proteinExistence type="predicted"/>
<reference evidence="2" key="1">
    <citation type="submission" date="2018-05" db="EMBL/GenBank/DDBJ databases">
        <authorList>
            <person name="Lanie J.A."/>
            <person name="Ng W.-L."/>
            <person name="Kazmierczak K.M."/>
            <person name="Andrzejewski T.M."/>
            <person name="Davidsen T.M."/>
            <person name="Wayne K.J."/>
            <person name="Tettelin H."/>
            <person name="Glass J.I."/>
            <person name="Rusch D."/>
            <person name="Podicherti R."/>
            <person name="Tsui H.-C.T."/>
            <person name="Winkler M.E."/>
        </authorList>
    </citation>
    <scope>NUCLEOTIDE SEQUENCE</scope>
</reference>
<sequence>IGKVALIPIKKNISKRLICFEMKDRAIPRKGYTICINDKEIGVVTSGGFSSVLDMGVGMGYVNQEFCKAGNKIGINIRGSIKNAIIKKPPLYTHGTLYS</sequence>
<protein>
    <recommendedName>
        <fullName evidence="1">Aminomethyltransferase C-terminal domain-containing protein</fullName>
    </recommendedName>
</protein>
<gene>
    <name evidence="2" type="ORF">METZ01_LOCUS372175</name>
</gene>
<dbReference type="PANTHER" id="PTHR43757:SF2">
    <property type="entry name" value="AMINOMETHYLTRANSFERASE, MITOCHONDRIAL"/>
    <property type="match status" value="1"/>
</dbReference>
<dbReference type="Pfam" id="PF08669">
    <property type="entry name" value="GCV_T_C"/>
    <property type="match status" value="1"/>
</dbReference>
<dbReference type="InterPro" id="IPR013977">
    <property type="entry name" value="GcvT_C"/>
</dbReference>
<dbReference type="EMBL" id="UINC01135276">
    <property type="protein sequence ID" value="SVD19321.1"/>
    <property type="molecule type" value="Genomic_DNA"/>
</dbReference>
<dbReference type="PANTHER" id="PTHR43757">
    <property type="entry name" value="AMINOMETHYLTRANSFERASE"/>
    <property type="match status" value="1"/>
</dbReference>
<feature type="non-terminal residue" evidence="2">
    <location>
        <position position="1"/>
    </location>
</feature>